<evidence type="ECO:0000313" key="1">
    <source>
        <dbReference type="EMBL" id="EEN45334.1"/>
    </source>
</evidence>
<dbReference type="AlphaFoldDB" id="C3ZPV5"/>
<protein>
    <submittedName>
        <fullName evidence="1">Uncharacterized protein</fullName>
    </submittedName>
</protein>
<sequence length="122" mass="13624">MQQKFFLLPCPSALFYPCKLRFPRPCVRTVESGSATGFFSRRRDPQNGASFAPLSGIWNSRTRSSVFIKLGQAARQSARTAFVVLAGETHNSAVSLLLFVVWNSADTSRRSVFKTTTFCSHR</sequence>
<dbReference type="InParanoid" id="C3ZPV5"/>
<proteinExistence type="predicted"/>
<gene>
    <name evidence="1" type="ORF">BRAFLDRAFT_77776</name>
</gene>
<name>C3ZPV5_BRAFL</name>
<organism>
    <name type="scientific">Branchiostoma floridae</name>
    <name type="common">Florida lancelet</name>
    <name type="synonym">Amphioxus</name>
    <dbReference type="NCBI Taxonomy" id="7739"/>
    <lineage>
        <taxon>Eukaryota</taxon>
        <taxon>Metazoa</taxon>
        <taxon>Chordata</taxon>
        <taxon>Cephalochordata</taxon>
        <taxon>Leptocardii</taxon>
        <taxon>Amphioxiformes</taxon>
        <taxon>Branchiostomatidae</taxon>
        <taxon>Branchiostoma</taxon>
    </lineage>
</organism>
<reference evidence="1" key="1">
    <citation type="journal article" date="2008" name="Nature">
        <title>The amphioxus genome and the evolution of the chordate karyotype.</title>
        <authorList>
            <consortium name="US DOE Joint Genome Institute (JGI-PGF)"/>
            <person name="Putnam N.H."/>
            <person name="Butts T."/>
            <person name="Ferrier D.E.K."/>
            <person name="Furlong R.F."/>
            <person name="Hellsten U."/>
            <person name="Kawashima T."/>
            <person name="Robinson-Rechavi M."/>
            <person name="Shoguchi E."/>
            <person name="Terry A."/>
            <person name="Yu J.-K."/>
            <person name="Benito-Gutierrez E.L."/>
            <person name="Dubchak I."/>
            <person name="Garcia-Fernandez J."/>
            <person name="Gibson-Brown J.J."/>
            <person name="Grigoriev I.V."/>
            <person name="Horton A.C."/>
            <person name="de Jong P.J."/>
            <person name="Jurka J."/>
            <person name="Kapitonov V.V."/>
            <person name="Kohara Y."/>
            <person name="Kuroki Y."/>
            <person name="Lindquist E."/>
            <person name="Lucas S."/>
            <person name="Osoegawa K."/>
            <person name="Pennacchio L.A."/>
            <person name="Salamov A.A."/>
            <person name="Satou Y."/>
            <person name="Sauka-Spengler T."/>
            <person name="Schmutz J."/>
            <person name="Shin-I T."/>
            <person name="Toyoda A."/>
            <person name="Bronner-Fraser M."/>
            <person name="Fujiyama A."/>
            <person name="Holland L.Z."/>
            <person name="Holland P.W.H."/>
            <person name="Satoh N."/>
            <person name="Rokhsar D.S."/>
        </authorList>
    </citation>
    <scope>NUCLEOTIDE SEQUENCE [LARGE SCALE GENOMIC DNA]</scope>
    <source>
        <strain evidence="1">S238N-H82</strain>
        <tissue evidence="1">Testes</tissue>
    </source>
</reference>
<accession>C3ZPV5</accession>
<dbReference type="EMBL" id="GG666659">
    <property type="protein sequence ID" value="EEN45334.1"/>
    <property type="molecule type" value="Genomic_DNA"/>
</dbReference>